<dbReference type="Gene3D" id="3.20.20.70">
    <property type="entry name" value="Aldolase class I"/>
    <property type="match status" value="1"/>
</dbReference>
<dbReference type="RefSeq" id="WP_394414241.1">
    <property type="nucleotide sequence ID" value="NZ_JBIGIC010000009.1"/>
</dbReference>
<accession>A0ABW7HFQ9</accession>
<feature type="domain" description="Glycosyl hydrolase family 98 putative carbohydrate-binding module" evidence="7">
    <location>
        <begin position="493"/>
        <end position="633"/>
    </location>
</feature>
<dbReference type="Gene3D" id="2.60.40.1180">
    <property type="entry name" value="Golgi alpha-mannosidase II"/>
    <property type="match status" value="1"/>
</dbReference>
<keyword evidence="9" id="KW-1185">Reference proteome</keyword>
<protein>
    <recommendedName>
        <fullName evidence="5">Alpha-galactosidase</fullName>
        <ecNumber evidence="5">3.2.1.22</ecNumber>
    </recommendedName>
    <alternativeName>
        <fullName evidence="5">Melibiase</fullName>
    </alternativeName>
</protein>
<dbReference type="InterPro" id="IPR008979">
    <property type="entry name" value="Galactose-bd-like_sf"/>
</dbReference>
<dbReference type="Proteomes" id="UP001606134">
    <property type="component" value="Unassembled WGS sequence"/>
</dbReference>
<dbReference type="InterPro" id="IPR038637">
    <property type="entry name" value="NPCBM_sf"/>
</dbReference>
<dbReference type="InterPro" id="IPR013780">
    <property type="entry name" value="Glyco_hydro_b"/>
</dbReference>
<dbReference type="Pfam" id="PF16499">
    <property type="entry name" value="Melibiase_2"/>
    <property type="match status" value="1"/>
</dbReference>
<dbReference type="InterPro" id="IPR013785">
    <property type="entry name" value="Aldolase_TIM"/>
</dbReference>
<comment type="similarity">
    <text evidence="1 5">Belongs to the glycosyl hydrolase 27 family.</text>
</comment>
<dbReference type="InterPro" id="IPR017853">
    <property type="entry name" value="GH"/>
</dbReference>
<dbReference type="Pfam" id="PF17801">
    <property type="entry name" value="Melibiase_C"/>
    <property type="match status" value="1"/>
</dbReference>
<feature type="signal peptide" evidence="6">
    <location>
        <begin position="1"/>
        <end position="17"/>
    </location>
</feature>
<keyword evidence="3 5" id="KW-0378">Hydrolase</keyword>
<keyword evidence="2 6" id="KW-0732">Signal</keyword>
<dbReference type="CDD" id="cd14792">
    <property type="entry name" value="GH27"/>
    <property type="match status" value="1"/>
</dbReference>
<evidence type="ECO:0000256" key="1">
    <source>
        <dbReference type="ARBA" id="ARBA00009743"/>
    </source>
</evidence>
<keyword evidence="4 5" id="KW-0326">Glycosidase</keyword>
<feature type="chain" id="PRO_5046637912" description="Alpha-galactosidase" evidence="6">
    <location>
        <begin position="18"/>
        <end position="633"/>
    </location>
</feature>
<evidence type="ECO:0000256" key="2">
    <source>
        <dbReference type="ARBA" id="ARBA00022729"/>
    </source>
</evidence>
<dbReference type="PANTHER" id="PTHR11452:SF80">
    <property type="entry name" value="ALPHA-GALACTOSIDASE 1"/>
    <property type="match status" value="1"/>
</dbReference>
<dbReference type="PRINTS" id="PR00740">
    <property type="entry name" value="GLHYDRLASE27"/>
</dbReference>
<dbReference type="InterPro" id="IPR002241">
    <property type="entry name" value="Glyco_hydro_27"/>
</dbReference>
<dbReference type="Pfam" id="PF08305">
    <property type="entry name" value="NPCBM"/>
    <property type="match status" value="1"/>
</dbReference>
<dbReference type="SMART" id="SM00776">
    <property type="entry name" value="NPCBM"/>
    <property type="match status" value="1"/>
</dbReference>
<name>A0ABW7HFQ9_9BURK</name>
<evidence type="ECO:0000256" key="5">
    <source>
        <dbReference type="RuleBase" id="RU361168"/>
    </source>
</evidence>
<comment type="caution">
    <text evidence="8">The sequence shown here is derived from an EMBL/GenBank/DDBJ whole genome shotgun (WGS) entry which is preliminary data.</text>
</comment>
<sequence length="633" mass="68585">MKLLALALAATLTAAHAQQPLAPTGRWSHQPVGTAPTPPMGWSSWNAFRVDITEQKVLDSARVIVDSGLAGAGYRSINVDDGWWLKRRTGDGRMLVRTGLFPSAATGGANVSSLRPFTDKIHAMGLKAGLYTDIGRNACSQAYDADSPNLPEGTQAEREVGLMGFVDRDIALYFNEWNFDYLKVDGCGLSSYGRDRPHVASGQYREFTPTLVEGSVNQSDVAGTKKLYEGLKQALRRARPSNDYVLSVCLWGTANVRSWGQEEGTMWRTSRDIANTFSQMVHNFDTVATREFYAGPGRWNDPDMLEVGNGDFDGGHLLEARTHMSLWAIAAAPLMIGTDLSRASPAIIDILKAPEVVAINQDPAGHQGVIAYADSDREILVKTLADGPNGGRKAVLLFNRTSQPTKITLTAEHLKMAAGAPIALRDAWARADAGSFTGSKVFELQPREALLFTATGKHVLPRGYYVSERPADLYVARDGIRALEQDPVVYRALASWSATDNGGTRPAYAGWGAPRADSTPYDQALSVRRQAFRHGIGVLADSRLQVKVPAGARRFVASVGVDDSTRGMTAAVSFELWGDGRRLASTPPMKFNQPARELSADLHGVQLIELIARQHGADTAGPVVVTWGEARVE</sequence>
<evidence type="ECO:0000259" key="7">
    <source>
        <dbReference type="SMART" id="SM00776"/>
    </source>
</evidence>
<reference evidence="8 9" key="1">
    <citation type="submission" date="2024-08" db="EMBL/GenBank/DDBJ databases">
        <authorList>
            <person name="Lu H."/>
        </authorList>
    </citation>
    <scope>NUCLEOTIDE SEQUENCE [LARGE SCALE GENOMIC DNA]</scope>
    <source>
        <strain evidence="8 9">BYS78W</strain>
    </source>
</reference>
<evidence type="ECO:0000313" key="8">
    <source>
        <dbReference type="EMBL" id="MFG6488747.1"/>
    </source>
</evidence>
<evidence type="ECO:0000256" key="3">
    <source>
        <dbReference type="ARBA" id="ARBA00022801"/>
    </source>
</evidence>
<dbReference type="SUPFAM" id="SSF49785">
    <property type="entry name" value="Galactose-binding domain-like"/>
    <property type="match status" value="1"/>
</dbReference>
<gene>
    <name evidence="8" type="ORF">ACG04R_18825</name>
</gene>
<dbReference type="Gene3D" id="2.60.120.1060">
    <property type="entry name" value="NPCBM/NEW2 domain"/>
    <property type="match status" value="1"/>
</dbReference>
<dbReference type="EMBL" id="JBIGIC010000009">
    <property type="protein sequence ID" value="MFG6488747.1"/>
    <property type="molecule type" value="Genomic_DNA"/>
</dbReference>
<dbReference type="SUPFAM" id="SSF51445">
    <property type="entry name" value="(Trans)glycosidases"/>
    <property type="match status" value="1"/>
</dbReference>
<dbReference type="InterPro" id="IPR013222">
    <property type="entry name" value="Glyco_hyd_98_carb-bd"/>
</dbReference>
<evidence type="ECO:0000256" key="6">
    <source>
        <dbReference type="SAM" id="SignalP"/>
    </source>
</evidence>
<evidence type="ECO:0000256" key="4">
    <source>
        <dbReference type="ARBA" id="ARBA00023295"/>
    </source>
</evidence>
<dbReference type="PANTHER" id="PTHR11452">
    <property type="entry name" value="ALPHA-GALACTOSIDASE/ALPHA-N-ACETYLGALACTOSAMINIDASE"/>
    <property type="match status" value="1"/>
</dbReference>
<comment type="catalytic activity">
    <reaction evidence="5">
        <text>Hydrolysis of terminal, non-reducing alpha-D-galactose residues in alpha-D-galactosides, including galactose oligosaccharides, galactomannans and galactolipids.</text>
        <dbReference type="EC" id="3.2.1.22"/>
    </reaction>
</comment>
<dbReference type="SUPFAM" id="SSF51011">
    <property type="entry name" value="Glycosyl hydrolase domain"/>
    <property type="match status" value="1"/>
</dbReference>
<proteinExistence type="inferred from homology"/>
<keyword evidence="5" id="KW-1015">Disulfide bond</keyword>
<evidence type="ECO:0000313" key="9">
    <source>
        <dbReference type="Proteomes" id="UP001606134"/>
    </source>
</evidence>
<dbReference type="InterPro" id="IPR041233">
    <property type="entry name" value="Melibiase_C"/>
</dbReference>
<organism evidence="8 9">
    <name type="scientific">Pelomonas candidula</name>
    <dbReference type="NCBI Taxonomy" id="3299025"/>
    <lineage>
        <taxon>Bacteria</taxon>
        <taxon>Pseudomonadati</taxon>
        <taxon>Pseudomonadota</taxon>
        <taxon>Betaproteobacteria</taxon>
        <taxon>Burkholderiales</taxon>
        <taxon>Sphaerotilaceae</taxon>
        <taxon>Roseateles</taxon>
    </lineage>
</organism>
<dbReference type="EC" id="3.2.1.22" evidence="5"/>